<protein>
    <submittedName>
        <fullName evidence="1">Uncharacterized protein</fullName>
    </submittedName>
</protein>
<dbReference type="Proteomes" id="UP000029882">
    <property type="component" value="Segment"/>
</dbReference>
<dbReference type="EMBL" id="KM591905">
    <property type="protein sequence ID" value="AIT13466.1"/>
    <property type="molecule type" value="Genomic_DNA"/>
</dbReference>
<reference evidence="1 2" key="1">
    <citation type="submission" date="2014-09" db="EMBL/GenBank/DDBJ databases">
        <authorList>
            <person name="Adair M."/>
            <person name="Blankenship B."/>
            <person name="Boyd S."/>
            <person name="Carrigan H."/>
            <person name="Chandler R."/>
            <person name="Cummins M."/>
            <person name="Deckelman L."/>
            <person name="Derrickson A."/>
            <person name="Feather K."/>
            <person name="Fowler T."/>
            <person name="Givler J."/>
            <person name="Huckabee A."/>
            <person name="Hughes H."/>
            <person name="Johnson L."/>
            <person name="Kitchens J."/>
            <person name="Lewis M."/>
            <person name="Meece T."/>
            <person name="Michau A."/>
            <person name="Nessler J."/>
            <person name="Patrick L."/>
            <person name="Pfaff S."/>
            <person name="Rose J."/>
            <person name="Rubin J."/>
            <person name="Thomasson B."/>
            <person name="Williams S."/>
            <person name="Williams T."/>
            <person name="Serrano M.G."/>
            <person name="Buck G."/>
            <person name="Lee V."/>
            <person name="Wang Y."/>
            <person name="Carvalho R."/>
            <person name="Voegtly L."/>
            <person name="Shi R."/>
            <person name="Duckworth R."/>
            <person name="Johnson A."/>
            <person name="Loviza R."/>
            <person name="Walstead R."/>
            <person name="Shah Z."/>
            <person name="Kiflezghi M."/>
            <person name="Wade K."/>
            <person name="Anders K.R."/>
            <person name="Braun M.A."/>
            <person name="Delesalle V.A."/>
            <person name="Hughes L.E."/>
            <person name="Ware V.C."/>
            <person name="Bradley K.W."/>
            <person name="Barker L.P."/>
            <person name="Asai D.J."/>
            <person name="Bowman C.A."/>
            <person name="Russell D.A."/>
            <person name="Pope W.H."/>
            <person name="Jacobs-Sera D."/>
            <person name="Hendrix R.W."/>
            <person name="Hatfull G.F."/>
        </authorList>
    </citation>
    <scope>NUCLEOTIDE SEQUENCE [LARGE SCALE GENOMIC DNA]</scope>
</reference>
<gene>
    <name evidence="1" type="ORF">PBI_RONRAYGUN_53</name>
</gene>
<evidence type="ECO:0000313" key="2">
    <source>
        <dbReference type="Proteomes" id="UP000029882"/>
    </source>
</evidence>
<organism evidence="1 2">
    <name type="scientific">Mycobacterium phage RonRayGun</name>
    <dbReference type="NCBI Taxonomy" id="1555234"/>
    <lineage>
        <taxon>Viruses</taxon>
        <taxon>Duplodnaviria</taxon>
        <taxon>Heunggongvirae</taxon>
        <taxon>Uroviricota</taxon>
        <taxon>Caudoviricetes</taxon>
        <taxon>Bernalvirus</taxon>
        <taxon>Bernalvirus bernal13</taxon>
    </lineage>
</organism>
<name>A0A097EWJ1_9CAUD</name>
<sequence>MMAPVRFKVGDRVGAKAAVREQMHRYGDPSWPWYGHVSNVQGQSLIWVRDHLGGEWGLPATELEHID</sequence>
<proteinExistence type="predicted"/>
<accession>A0A097EWJ1</accession>
<evidence type="ECO:0000313" key="1">
    <source>
        <dbReference type="EMBL" id="AIT13466.1"/>
    </source>
</evidence>